<dbReference type="PROSITE" id="PS00108">
    <property type="entry name" value="PROTEIN_KINASE_ST"/>
    <property type="match status" value="1"/>
</dbReference>
<keyword evidence="4" id="KW-0547">Nucleotide-binding</keyword>
<evidence type="ECO:0000259" key="11">
    <source>
        <dbReference type="PROSITE" id="PS50011"/>
    </source>
</evidence>
<dbReference type="Pfam" id="PF03793">
    <property type="entry name" value="PASTA"/>
    <property type="match status" value="4"/>
</dbReference>
<dbReference type="Proteomes" id="UP000199406">
    <property type="component" value="Unassembled WGS sequence"/>
</dbReference>
<sequence length="657" mass="69625">MDTAVTDPVVGLVLEGRYRLEERVARGGMSTVYSATDLRLHKTVAVKVMAEHLAHDPTFVDRFTREARAAAMLSHPNVVGVSDQGSDQGLVFLVMELVRGRTLRDLLTARGRLTVAEAFAVLEPVLSGLTAAHRAGIVHRDIKPENVLIGIDGVVKVADFGLARAVVGTGQTSQTGGVLIGTVAYLSPEQLERGRADARSDIYAAGIVLYEMLTGHPPYGGDTPLAVAYQHVHHDVPAPSAEVPGLPWQVDELVGRGTRRDPAGRPIDAGAFLSELFDVRKDLGIEPVPVPTGRSTAGPGTLRPTNRPTRPRHPSDPGTAVLGAQRSGRTSTLPGMGAGPTTDVGGRRPGVDRARPGVPQHIRRRRARFAVALVLLLAITIGAVGWWLGSGRWTDVPALVGKSREAAVDLLQEAGLDPEPIVQQFSETVPAGTVISIDPVAGGEAIRGTDVEVVVSKGPERYVIAPELVSRPADEVEAELQENVPVQITRTEVFDDAVPVGMVTGFDPPAGTQLTREQVVTMLVSKGHAPVAVPDVTGQTPEQATANLEERGFKVVRGDDGRSADVDKGEVMAVDPAPGQKAPYRSTVTIRVSVGVPLVEVPDVVGLNEADATAKLRAVGLQVESTRFFGDRVFRQSVSPGETVEQGTKVTILLTFG</sequence>
<evidence type="ECO:0000256" key="10">
    <source>
        <dbReference type="SAM" id="Phobius"/>
    </source>
</evidence>
<reference evidence="14" key="1">
    <citation type="submission" date="2016-10" db="EMBL/GenBank/DDBJ databases">
        <authorList>
            <person name="Varghese N."/>
            <person name="Submissions S."/>
        </authorList>
    </citation>
    <scope>NUCLEOTIDE SEQUENCE [LARGE SCALE GENOMIC DNA]</scope>
    <source>
        <strain evidence="14">DSM 44268</strain>
    </source>
</reference>
<dbReference type="CDD" id="cd06577">
    <property type="entry name" value="PASTA_pknB"/>
    <property type="match status" value="4"/>
</dbReference>
<dbReference type="Gene3D" id="1.10.510.10">
    <property type="entry name" value="Transferase(Phosphotransferase) domain 1"/>
    <property type="match status" value="1"/>
</dbReference>
<name>A0A1G7M015_9ACTN</name>
<protein>
    <recommendedName>
        <fullName evidence="1">non-specific serine/threonine protein kinase</fullName>
        <ecNumber evidence="1">2.7.11.1</ecNumber>
    </recommendedName>
</protein>
<dbReference type="PANTHER" id="PTHR43289">
    <property type="entry name" value="MITOGEN-ACTIVATED PROTEIN KINASE KINASE KINASE 20-RELATED"/>
    <property type="match status" value="1"/>
</dbReference>
<feature type="domain" description="PASTA" evidence="12">
    <location>
        <begin position="389"/>
        <end position="457"/>
    </location>
</feature>
<evidence type="ECO:0000256" key="9">
    <source>
        <dbReference type="SAM" id="MobiDB-lite"/>
    </source>
</evidence>
<dbReference type="Gene3D" id="3.30.200.20">
    <property type="entry name" value="Phosphorylase Kinase, domain 1"/>
    <property type="match status" value="1"/>
</dbReference>
<dbReference type="InterPro" id="IPR000719">
    <property type="entry name" value="Prot_kinase_dom"/>
</dbReference>
<keyword evidence="5 13" id="KW-0418">Kinase</keyword>
<evidence type="ECO:0000259" key="12">
    <source>
        <dbReference type="PROSITE" id="PS51178"/>
    </source>
</evidence>
<dbReference type="InterPro" id="IPR008271">
    <property type="entry name" value="Ser/Thr_kinase_AS"/>
</dbReference>
<evidence type="ECO:0000256" key="5">
    <source>
        <dbReference type="ARBA" id="ARBA00022777"/>
    </source>
</evidence>
<keyword evidence="2 13" id="KW-0723">Serine/threonine-protein kinase</keyword>
<evidence type="ECO:0000256" key="4">
    <source>
        <dbReference type="ARBA" id="ARBA00022741"/>
    </source>
</evidence>
<dbReference type="CDD" id="cd14014">
    <property type="entry name" value="STKc_PknB_like"/>
    <property type="match status" value="1"/>
</dbReference>
<feature type="compositionally biased region" description="Low complexity" evidence="9">
    <location>
        <begin position="299"/>
        <end position="308"/>
    </location>
</feature>
<keyword evidence="6" id="KW-0067">ATP-binding</keyword>
<keyword evidence="14" id="KW-1185">Reference proteome</keyword>
<keyword evidence="10" id="KW-0472">Membrane</keyword>
<keyword evidence="3" id="KW-0808">Transferase</keyword>
<evidence type="ECO:0000256" key="6">
    <source>
        <dbReference type="ARBA" id="ARBA00022840"/>
    </source>
</evidence>
<evidence type="ECO:0000313" key="13">
    <source>
        <dbReference type="EMBL" id="SDF54539.1"/>
    </source>
</evidence>
<feature type="domain" description="PASTA" evidence="12">
    <location>
        <begin position="595"/>
        <end position="656"/>
    </location>
</feature>
<dbReference type="STRING" id="1550231.SAMN05660662_2584"/>
<evidence type="ECO:0000256" key="7">
    <source>
        <dbReference type="ARBA" id="ARBA00047899"/>
    </source>
</evidence>
<evidence type="ECO:0000313" key="14">
    <source>
        <dbReference type="Proteomes" id="UP000199406"/>
    </source>
</evidence>
<evidence type="ECO:0000256" key="3">
    <source>
        <dbReference type="ARBA" id="ARBA00022679"/>
    </source>
</evidence>
<comment type="catalytic activity">
    <reaction evidence="7">
        <text>L-threonyl-[protein] + ATP = O-phospho-L-threonyl-[protein] + ADP + H(+)</text>
        <dbReference type="Rhea" id="RHEA:46608"/>
        <dbReference type="Rhea" id="RHEA-COMP:11060"/>
        <dbReference type="Rhea" id="RHEA-COMP:11605"/>
        <dbReference type="ChEBI" id="CHEBI:15378"/>
        <dbReference type="ChEBI" id="CHEBI:30013"/>
        <dbReference type="ChEBI" id="CHEBI:30616"/>
        <dbReference type="ChEBI" id="CHEBI:61977"/>
        <dbReference type="ChEBI" id="CHEBI:456216"/>
        <dbReference type="EC" id="2.7.11.1"/>
    </reaction>
</comment>
<feature type="domain" description="PASTA" evidence="12">
    <location>
        <begin position="458"/>
        <end position="526"/>
    </location>
</feature>
<dbReference type="SMART" id="SM00220">
    <property type="entry name" value="S_TKc"/>
    <property type="match status" value="1"/>
</dbReference>
<feature type="domain" description="PASTA" evidence="12">
    <location>
        <begin position="527"/>
        <end position="594"/>
    </location>
</feature>
<comment type="catalytic activity">
    <reaction evidence="8">
        <text>L-seryl-[protein] + ATP = O-phospho-L-seryl-[protein] + ADP + H(+)</text>
        <dbReference type="Rhea" id="RHEA:17989"/>
        <dbReference type="Rhea" id="RHEA-COMP:9863"/>
        <dbReference type="Rhea" id="RHEA-COMP:11604"/>
        <dbReference type="ChEBI" id="CHEBI:15378"/>
        <dbReference type="ChEBI" id="CHEBI:29999"/>
        <dbReference type="ChEBI" id="CHEBI:30616"/>
        <dbReference type="ChEBI" id="CHEBI:83421"/>
        <dbReference type="ChEBI" id="CHEBI:456216"/>
        <dbReference type="EC" id="2.7.11.1"/>
    </reaction>
</comment>
<dbReference type="GO" id="GO:0005524">
    <property type="term" value="F:ATP binding"/>
    <property type="evidence" value="ECO:0007669"/>
    <property type="project" value="UniProtKB-KW"/>
</dbReference>
<dbReference type="OrthoDB" id="9762169at2"/>
<dbReference type="Gene3D" id="3.30.10.20">
    <property type="match status" value="4"/>
</dbReference>
<dbReference type="SUPFAM" id="SSF54184">
    <property type="entry name" value="Penicillin-binding protein 2x (pbp-2x), c-terminal domain"/>
    <property type="match status" value="1"/>
</dbReference>
<dbReference type="Pfam" id="PF00069">
    <property type="entry name" value="Pkinase"/>
    <property type="match status" value="1"/>
</dbReference>
<dbReference type="SMART" id="SM00740">
    <property type="entry name" value="PASTA"/>
    <property type="match status" value="4"/>
</dbReference>
<dbReference type="NCBIfam" id="NF033483">
    <property type="entry name" value="PknB_PASTA_kin"/>
    <property type="match status" value="1"/>
</dbReference>
<keyword evidence="10" id="KW-1133">Transmembrane helix</keyword>
<gene>
    <name evidence="13" type="ORF">SAMN05660662_2584</name>
</gene>
<organism evidence="13 14">
    <name type="scientific">Blastococcus aurantiacus</name>
    <dbReference type="NCBI Taxonomy" id="1550231"/>
    <lineage>
        <taxon>Bacteria</taxon>
        <taxon>Bacillati</taxon>
        <taxon>Actinomycetota</taxon>
        <taxon>Actinomycetes</taxon>
        <taxon>Geodermatophilales</taxon>
        <taxon>Geodermatophilaceae</taxon>
        <taxon>Blastococcus</taxon>
    </lineage>
</organism>
<dbReference type="GO" id="GO:0004674">
    <property type="term" value="F:protein serine/threonine kinase activity"/>
    <property type="evidence" value="ECO:0007669"/>
    <property type="project" value="UniProtKB-KW"/>
</dbReference>
<evidence type="ECO:0000256" key="1">
    <source>
        <dbReference type="ARBA" id="ARBA00012513"/>
    </source>
</evidence>
<dbReference type="RefSeq" id="WP_091766959.1">
    <property type="nucleotide sequence ID" value="NZ_FNBT01000004.1"/>
</dbReference>
<dbReference type="PROSITE" id="PS50011">
    <property type="entry name" value="PROTEIN_KINASE_DOM"/>
    <property type="match status" value="1"/>
</dbReference>
<feature type="compositionally biased region" description="Basic and acidic residues" evidence="9">
    <location>
        <begin position="345"/>
        <end position="355"/>
    </location>
</feature>
<dbReference type="FunFam" id="1.10.510.10:FF:000021">
    <property type="entry name" value="Serine/threonine protein kinase"/>
    <property type="match status" value="1"/>
</dbReference>
<evidence type="ECO:0000256" key="8">
    <source>
        <dbReference type="ARBA" id="ARBA00048679"/>
    </source>
</evidence>
<dbReference type="PROSITE" id="PS51178">
    <property type="entry name" value="PASTA"/>
    <property type="match status" value="4"/>
</dbReference>
<keyword evidence="10" id="KW-0812">Transmembrane</keyword>
<dbReference type="PANTHER" id="PTHR43289:SF34">
    <property type="entry name" value="SERINE_THREONINE-PROTEIN KINASE YBDM-RELATED"/>
    <property type="match status" value="1"/>
</dbReference>
<dbReference type="InterPro" id="IPR005543">
    <property type="entry name" value="PASTA_dom"/>
</dbReference>
<dbReference type="InterPro" id="IPR011009">
    <property type="entry name" value="Kinase-like_dom_sf"/>
</dbReference>
<dbReference type="SUPFAM" id="SSF56112">
    <property type="entry name" value="Protein kinase-like (PK-like)"/>
    <property type="match status" value="1"/>
</dbReference>
<dbReference type="AlphaFoldDB" id="A0A1G7M015"/>
<dbReference type="FunFam" id="3.30.200.20:FF:000035">
    <property type="entry name" value="Serine/threonine protein kinase Stk1"/>
    <property type="match status" value="1"/>
</dbReference>
<dbReference type="EC" id="2.7.11.1" evidence="1"/>
<dbReference type="EMBL" id="FNBT01000004">
    <property type="protein sequence ID" value="SDF54539.1"/>
    <property type="molecule type" value="Genomic_DNA"/>
</dbReference>
<dbReference type="GO" id="GO:0045717">
    <property type="term" value="P:negative regulation of fatty acid biosynthetic process"/>
    <property type="evidence" value="ECO:0007669"/>
    <property type="project" value="UniProtKB-ARBA"/>
</dbReference>
<accession>A0A1G7M015</accession>
<feature type="region of interest" description="Disordered" evidence="9">
    <location>
        <begin position="287"/>
        <end position="356"/>
    </location>
</feature>
<evidence type="ECO:0000256" key="2">
    <source>
        <dbReference type="ARBA" id="ARBA00022527"/>
    </source>
</evidence>
<proteinExistence type="predicted"/>
<feature type="transmembrane region" description="Helical" evidence="10">
    <location>
        <begin position="369"/>
        <end position="389"/>
    </location>
</feature>
<feature type="domain" description="Protein kinase" evidence="11">
    <location>
        <begin position="18"/>
        <end position="277"/>
    </location>
</feature>